<evidence type="ECO:0000313" key="1">
    <source>
        <dbReference type="EMBL" id="KAJ1363556.1"/>
    </source>
</evidence>
<comment type="caution">
    <text evidence="1">The sequence shown here is derived from an EMBL/GenBank/DDBJ whole genome shotgun (WGS) entry which is preliminary data.</text>
</comment>
<gene>
    <name evidence="1" type="ORF">KIN20_023450</name>
</gene>
<sequence length="75" mass="8528">MVRSRTDKKKPLSRVGEPAVRSRNIGRISVRLDGFHRADVGSLLMTLRHVSLTPTIPMDRRALWVPLIKQNALEL</sequence>
<dbReference type="EMBL" id="JAHQIW010004752">
    <property type="protein sequence ID" value="KAJ1363556.1"/>
    <property type="molecule type" value="Genomic_DNA"/>
</dbReference>
<reference evidence="1" key="1">
    <citation type="submission" date="2021-06" db="EMBL/GenBank/DDBJ databases">
        <title>Parelaphostrongylus tenuis whole genome reference sequence.</title>
        <authorList>
            <person name="Garwood T.J."/>
            <person name="Larsen P.A."/>
            <person name="Fountain-Jones N.M."/>
            <person name="Garbe J.R."/>
            <person name="Macchietto M.G."/>
            <person name="Kania S.A."/>
            <person name="Gerhold R.W."/>
            <person name="Richards J.E."/>
            <person name="Wolf T.M."/>
        </authorList>
    </citation>
    <scope>NUCLEOTIDE SEQUENCE</scope>
    <source>
        <strain evidence="1">MNPRO001-30</strain>
        <tissue evidence="1">Meninges</tissue>
    </source>
</reference>
<name>A0AAD5N925_PARTN</name>
<proteinExistence type="predicted"/>
<accession>A0AAD5N925</accession>
<dbReference type="Proteomes" id="UP001196413">
    <property type="component" value="Unassembled WGS sequence"/>
</dbReference>
<dbReference type="AlphaFoldDB" id="A0AAD5N925"/>
<organism evidence="1 2">
    <name type="scientific">Parelaphostrongylus tenuis</name>
    <name type="common">Meningeal worm</name>
    <dbReference type="NCBI Taxonomy" id="148309"/>
    <lineage>
        <taxon>Eukaryota</taxon>
        <taxon>Metazoa</taxon>
        <taxon>Ecdysozoa</taxon>
        <taxon>Nematoda</taxon>
        <taxon>Chromadorea</taxon>
        <taxon>Rhabditida</taxon>
        <taxon>Rhabditina</taxon>
        <taxon>Rhabditomorpha</taxon>
        <taxon>Strongyloidea</taxon>
        <taxon>Metastrongylidae</taxon>
        <taxon>Parelaphostrongylus</taxon>
    </lineage>
</organism>
<keyword evidence="2" id="KW-1185">Reference proteome</keyword>
<protein>
    <submittedName>
        <fullName evidence="1">Uncharacterized protein</fullName>
    </submittedName>
</protein>
<evidence type="ECO:0000313" key="2">
    <source>
        <dbReference type="Proteomes" id="UP001196413"/>
    </source>
</evidence>